<dbReference type="GO" id="GO:0000214">
    <property type="term" value="C:tRNA-intron endonuclease complex"/>
    <property type="evidence" value="ECO:0007669"/>
    <property type="project" value="TreeGrafter"/>
</dbReference>
<keyword evidence="5" id="KW-0540">Nuclease</keyword>
<organism evidence="5 6">
    <name type="scientific">Crepidotus variabilis</name>
    <dbReference type="NCBI Taxonomy" id="179855"/>
    <lineage>
        <taxon>Eukaryota</taxon>
        <taxon>Fungi</taxon>
        <taxon>Dikarya</taxon>
        <taxon>Basidiomycota</taxon>
        <taxon>Agaricomycotina</taxon>
        <taxon>Agaricomycetes</taxon>
        <taxon>Agaricomycetidae</taxon>
        <taxon>Agaricales</taxon>
        <taxon>Agaricineae</taxon>
        <taxon>Crepidotaceae</taxon>
        <taxon>Crepidotus</taxon>
    </lineage>
</organism>
<dbReference type="EMBL" id="MU157883">
    <property type="protein sequence ID" value="KAF9525500.1"/>
    <property type="molecule type" value="Genomic_DNA"/>
</dbReference>
<comment type="similarity">
    <text evidence="1">Belongs to the SEN54 family.</text>
</comment>
<proteinExistence type="inferred from homology"/>
<evidence type="ECO:0000259" key="4">
    <source>
        <dbReference type="Pfam" id="PF12928"/>
    </source>
</evidence>
<dbReference type="InterPro" id="IPR024336">
    <property type="entry name" value="tRNA_splic_suSen54_N"/>
</dbReference>
<gene>
    <name evidence="5" type="ORF">CPB83DRAFT_796217</name>
</gene>
<keyword evidence="5" id="KW-0255">Endonuclease</keyword>
<accession>A0A9P6JM84</accession>
<feature type="region of interest" description="Disordered" evidence="3">
    <location>
        <begin position="1"/>
        <end position="33"/>
    </location>
</feature>
<dbReference type="AlphaFoldDB" id="A0A9P6JM84"/>
<dbReference type="Proteomes" id="UP000807306">
    <property type="component" value="Unassembled WGS sequence"/>
</dbReference>
<keyword evidence="2" id="KW-0819">tRNA processing</keyword>
<dbReference type="PANTHER" id="PTHR21027">
    <property type="entry name" value="TRNA-SPLICING ENDONUCLEASE SUBUNIT SEN54"/>
    <property type="match status" value="1"/>
</dbReference>
<feature type="domain" description="tRNA-splicing endonuclease subunit Sen54 N-terminal" evidence="4">
    <location>
        <begin position="81"/>
        <end position="159"/>
    </location>
</feature>
<dbReference type="Pfam" id="PF12928">
    <property type="entry name" value="tRNA_int_end_N2"/>
    <property type="match status" value="1"/>
</dbReference>
<sequence length="479" mass="54119">MDDSLEVPITEHRDASLLDNSVNDEDQASDDEEGVLDWTKLLPASARPVIPKRGEKEYEPRAAGGTSLQMHILDRSRNAMFDTLRTTRSTSSKAISYGIWHPTLARTEVTVARGIHFTTMGHSAPRTSIEEGATKSQKRLELLPEEAVYLIERGTLFCWKELALDPSKRPGLTELAGSPMSVQQAYTEMLGTEDMSLEKFQVFSYLKRLGYVVTRAIPPNNFYPTPPPQLVLERTESTLKKFATQFFKFFANISRPPFANLDWWNPVWISAWPHCNKNYASIFRSLRIIPAGHSISLQPPQTTRNWKDSTPYRIFYNLYKPATPFKKSAPQHPDFQLVVVNARTTPIPTLEELTNLFNTLPETPLPGPRKKHSQSLPPLAQAQPNPSQIPVNQQTTSNLTSSLSEITNTSNRLFTKLFPWLFRSSTLPITPTTIKNVQKPNPFVALKTGKKIIIVAAVDMGNISFFRFGQGEFTEWPMM</sequence>
<name>A0A9P6JM84_9AGAR</name>
<evidence type="ECO:0000256" key="2">
    <source>
        <dbReference type="ARBA" id="ARBA00022694"/>
    </source>
</evidence>
<keyword evidence="5" id="KW-0378">Hydrolase</keyword>
<dbReference type="OrthoDB" id="408683at2759"/>
<dbReference type="PANTHER" id="PTHR21027:SF1">
    <property type="entry name" value="TRNA-SPLICING ENDONUCLEASE SUBUNIT SEN54"/>
    <property type="match status" value="1"/>
</dbReference>
<dbReference type="GO" id="GO:0004519">
    <property type="term" value="F:endonuclease activity"/>
    <property type="evidence" value="ECO:0007669"/>
    <property type="project" value="UniProtKB-KW"/>
</dbReference>
<reference evidence="5" key="1">
    <citation type="submission" date="2020-11" db="EMBL/GenBank/DDBJ databases">
        <authorList>
            <consortium name="DOE Joint Genome Institute"/>
            <person name="Ahrendt S."/>
            <person name="Riley R."/>
            <person name="Andreopoulos W."/>
            <person name="Labutti K."/>
            <person name="Pangilinan J."/>
            <person name="Ruiz-Duenas F.J."/>
            <person name="Barrasa J.M."/>
            <person name="Sanchez-Garcia M."/>
            <person name="Camarero S."/>
            <person name="Miyauchi S."/>
            <person name="Serrano A."/>
            <person name="Linde D."/>
            <person name="Babiker R."/>
            <person name="Drula E."/>
            <person name="Ayuso-Fernandez I."/>
            <person name="Pacheco R."/>
            <person name="Padilla G."/>
            <person name="Ferreira P."/>
            <person name="Barriuso J."/>
            <person name="Kellner H."/>
            <person name="Castanera R."/>
            <person name="Alfaro M."/>
            <person name="Ramirez L."/>
            <person name="Pisabarro A.G."/>
            <person name="Kuo A."/>
            <person name="Tritt A."/>
            <person name="Lipzen A."/>
            <person name="He G."/>
            <person name="Yan M."/>
            <person name="Ng V."/>
            <person name="Cullen D."/>
            <person name="Martin F."/>
            <person name="Rosso M.-N."/>
            <person name="Henrissat B."/>
            <person name="Hibbett D."/>
            <person name="Martinez A.T."/>
            <person name="Grigoriev I.V."/>
        </authorList>
    </citation>
    <scope>NUCLEOTIDE SEQUENCE</scope>
    <source>
        <strain evidence="5">CBS 506.95</strain>
    </source>
</reference>
<comment type="caution">
    <text evidence="5">The sequence shown here is derived from an EMBL/GenBank/DDBJ whole genome shotgun (WGS) entry which is preliminary data.</text>
</comment>
<evidence type="ECO:0000313" key="6">
    <source>
        <dbReference type="Proteomes" id="UP000807306"/>
    </source>
</evidence>
<feature type="compositionally biased region" description="Acidic residues" evidence="3">
    <location>
        <begin position="22"/>
        <end position="33"/>
    </location>
</feature>
<dbReference type="GO" id="GO:0000379">
    <property type="term" value="P:tRNA-type intron splice site recognition and cleavage"/>
    <property type="evidence" value="ECO:0007669"/>
    <property type="project" value="TreeGrafter"/>
</dbReference>
<keyword evidence="6" id="KW-1185">Reference proteome</keyword>
<dbReference type="InterPro" id="IPR024337">
    <property type="entry name" value="tRNA_splic_suSen54"/>
</dbReference>
<feature type="region of interest" description="Disordered" evidence="3">
    <location>
        <begin position="359"/>
        <end position="390"/>
    </location>
</feature>
<protein>
    <submittedName>
        <fullName evidence="5">tRNA-splicing endonuclease subunit sen54 N-term-domain-containing protein</fullName>
    </submittedName>
</protein>
<evidence type="ECO:0000256" key="3">
    <source>
        <dbReference type="SAM" id="MobiDB-lite"/>
    </source>
</evidence>
<evidence type="ECO:0000256" key="1">
    <source>
        <dbReference type="ARBA" id="ARBA00005736"/>
    </source>
</evidence>
<evidence type="ECO:0000313" key="5">
    <source>
        <dbReference type="EMBL" id="KAF9525500.1"/>
    </source>
</evidence>